<dbReference type="InterPro" id="IPR054495">
    <property type="entry name" value="DUF488-N3a"/>
</dbReference>
<feature type="domain" description="DUF488" evidence="2">
    <location>
        <begin position="21"/>
        <end position="139"/>
    </location>
</feature>
<evidence type="ECO:0000256" key="1">
    <source>
        <dbReference type="SAM" id="MobiDB-lite"/>
    </source>
</evidence>
<sequence length="158" mass="17375">MSGTVSETYVAAIQHDLADLDGGETLVGVVREPTGWFHAAVDENVAELGPPSALLEETKQRAEDLKLQGLCEEGAHNAAWDETEFESRYLAHLADAAPRRALDDLTDRVADGEDVVLVCFEGERKRCHRTLLRDRLRDRVDGGREPGASSRSPRNRGP</sequence>
<evidence type="ECO:0000313" key="4">
    <source>
        <dbReference type="Proteomes" id="UP001268864"/>
    </source>
</evidence>
<comment type="caution">
    <text evidence="3">The sequence shown here is derived from an EMBL/GenBank/DDBJ whole genome shotgun (WGS) entry which is preliminary data.</text>
</comment>
<feature type="region of interest" description="Disordered" evidence="1">
    <location>
        <begin position="138"/>
        <end position="158"/>
    </location>
</feature>
<keyword evidence="4" id="KW-1185">Reference proteome</keyword>
<proteinExistence type="predicted"/>
<name>A0ABU2FL02_9EURY</name>
<reference evidence="3 4" key="1">
    <citation type="submission" date="2022-06" db="EMBL/GenBank/DDBJ databases">
        <title>Halomicroarcula sp. a new haloarchaeum isolate from saline soil.</title>
        <authorList>
            <person name="Strakova D."/>
            <person name="Galisteo C."/>
            <person name="Sanchez-Porro C."/>
            <person name="Ventosa A."/>
        </authorList>
    </citation>
    <scope>NUCLEOTIDE SEQUENCE [LARGE SCALE GENOMIC DNA]</scope>
    <source>
        <strain evidence="3 4">S3CR25-11</strain>
    </source>
</reference>
<dbReference type="Pfam" id="PF22751">
    <property type="entry name" value="DUF488-N3a"/>
    <property type="match status" value="1"/>
</dbReference>
<dbReference type="Proteomes" id="UP001268864">
    <property type="component" value="Unassembled WGS sequence"/>
</dbReference>
<evidence type="ECO:0000259" key="2">
    <source>
        <dbReference type="Pfam" id="PF22751"/>
    </source>
</evidence>
<organism evidence="3 4">
    <name type="scientific">Haloarcula onubensis</name>
    <dbReference type="NCBI Taxonomy" id="2950539"/>
    <lineage>
        <taxon>Archaea</taxon>
        <taxon>Methanobacteriati</taxon>
        <taxon>Methanobacteriota</taxon>
        <taxon>Stenosarchaea group</taxon>
        <taxon>Halobacteria</taxon>
        <taxon>Halobacteriales</taxon>
        <taxon>Haloarculaceae</taxon>
        <taxon>Haloarcula</taxon>
    </lineage>
</organism>
<evidence type="ECO:0000313" key="3">
    <source>
        <dbReference type="EMBL" id="MDS0281425.1"/>
    </source>
</evidence>
<dbReference type="RefSeq" id="WP_310899261.1">
    <property type="nucleotide sequence ID" value="NZ_JAMQOS010000001.1"/>
</dbReference>
<protein>
    <submittedName>
        <fullName evidence="3">DUF488 domain-containing protein</fullName>
    </submittedName>
</protein>
<accession>A0ABU2FL02</accession>
<gene>
    <name evidence="3" type="ORF">NDI86_04765</name>
</gene>
<dbReference type="EMBL" id="JAMQOS010000001">
    <property type="protein sequence ID" value="MDS0281425.1"/>
    <property type="molecule type" value="Genomic_DNA"/>
</dbReference>